<evidence type="ECO:0000259" key="1">
    <source>
        <dbReference type="Pfam" id="PF02776"/>
    </source>
</evidence>
<dbReference type="InterPro" id="IPR047211">
    <property type="entry name" value="POXB-like"/>
</dbReference>
<sequence precursor="true">MAKDVADYLLERLRQWNVRHVFAYPGDGINGIVAAFGRVDNKPQFIQARHEKMAAFEASGYAKFTGGVGVCTATSGPGAIHLLNALDRAIRTALTRRSQFVPHTDS</sequence>
<dbReference type="HOGENOM" id="CLU_013748_7_4_11"/>
<accession>I4BIP0</accession>
<keyword evidence="3" id="KW-1185">Reference proteome</keyword>
<dbReference type="InterPro" id="IPR029061">
    <property type="entry name" value="THDP-binding"/>
</dbReference>
<dbReference type="PANTHER" id="PTHR42981">
    <property type="entry name" value="PYRUVATE DEHYDROGENASE [UBIQUINONE]"/>
    <property type="match status" value="1"/>
</dbReference>
<dbReference type="InterPro" id="IPR012001">
    <property type="entry name" value="Thiamin_PyroP_enz_TPP-bd_dom"/>
</dbReference>
<protein>
    <submittedName>
        <fullName evidence="2">Thiamine pyrophosphate-dependent enzyme, probable carboxylase/decarboxylase/carboligase</fullName>
    </submittedName>
</protein>
<dbReference type="GO" id="GO:0030976">
    <property type="term" value="F:thiamine pyrophosphate binding"/>
    <property type="evidence" value="ECO:0007669"/>
    <property type="project" value="InterPro"/>
</dbReference>
<dbReference type="eggNOG" id="COG0028">
    <property type="taxonomic scope" value="Bacteria"/>
</dbReference>
<reference evidence="2 3" key="1">
    <citation type="submission" date="2012-06" db="EMBL/GenBank/DDBJ databases">
        <title>Complete sequence of chromosome of Mycobacterium chubuense NBB4.</title>
        <authorList>
            <consortium name="US DOE Joint Genome Institute"/>
            <person name="Lucas S."/>
            <person name="Han J."/>
            <person name="Lapidus A."/>
            <person name="Cheng J.-F."/>
            <person name="Goodwin L."/>
            <person name="Pitluck S."/>
            <person name="Peters L."/>
            <person name="Mikhailova N."/>
            <person name="Teshima H."/>
            <person name="Detter J.C."/>
            <person name="Han C."/>
            <person name="Tapia R."/>
            <person name="Land M."/>
            <person name="Hauser L."/>
            <person name="Kyrpides N."/>
            <person name="Ivanova N."/>
            <person name="Pagani I."/>
            <person name="Mattes T."/>
            <person name="Holmes A."/>
            <person name="Rutledge P."/>
            <person name="Paulsen I."/>
            <person name="Coleman N."/>
            <person name="Woyke T."/>
        </authorList>
    </citation>
    <scope>NUCLEOTIDE SEQUENCE [LARGE SCALE GENOMIC DNA]</scope>
    <source>
        <strain evidence="2 3">NBB4</strain>
    </source>
</reference>
<dbReference type="PANTHER" id="PTHR42981:SF2">
    <property type="entry name" value="PYRUVATE DEHYDROGENASE [UBIQUINONE]"/>
    <property type="match status" value="1"/>
</dbReference>
<dbReference type="AlphaFoldDB" id="I4BIP0"/>
<dbReference type="GO" id="GO:0016874">
    <property type="term" value="F:ligase activity"/>
    <property type="evidence" value="ECO:0007669"/>
    <property type="project" value="UniProtKB-KW"/>
</dbReference>
<evidence type="ECO:0000313" key="3">
    <source>
        <dbReference type="Proteomes" id="UP000006057"/>
    </source>
</evidence>
<dbReference type="STRING" id="710421.Mycch_2372"/>
<feature type="domain" description="Thiamine pyrophosphate enzyme N-terminal TPP-binding" evidence="1">
    <location>
        <begin position="4"/>
        <end position="89"/>
    </location>
</feature>
<gene>
    <name evidence="2" type="ordered locus">Mycch_2372</name>
</gene>
<dbReference type="EMBL" id="CP003053">
    <property type="protein sequence ID" value="AFM17147.1"/>
    <property type="molecule type" value="Genomic_DNA"/>
</dbReference>
<keyword evidence="2" id="KW-0436">Ligase</keyword>
<name>I4BIP0_MYCCN</name>
<dbReference type="GO" id="GO:0000287">
    <property type="term" value="F:magnesium ion binding"/>
    <property type="evidence" value="ECO:0007669"/>
    <property type="project" value="UniProtKB-ARBA"/>
</dbReference>
<dbReference type="Gene3D" id="3.40.50.970">
    <property type="match status" value="1"/>
</dbReference>
<organism evidence="2 3">
    <name type="scientific">Mycolicibacterium chubuense (strain NBB4)</name>
    <name type="common">Mycobacterium chubuense</name>
    <dbReference type="NCBI Taxonomy" id="710421"/>
    <lineage>
        <taxon>Bacteria</taxon>
        <taxon>Bacillati</taxon>
        <taxon>Actinomycetota</taxon>
        <taxon>Actinomycetes</taxon>
        <taxon>Mycobacteriales</taxon>
        <taxon>Mycobacteriaceae</taxon>
        <taxon>Mycolicibacterium</taxon>
    </lineage>
</organism>
<dbReference type="SUPFAM" id="SSF52518">
    <property type="entry name" value="Thiamin diphosphate-binding fold (THDP-binding)"/>
    <property type="match status" value="1"/>
</dbReference>
<dbReference type="Proteomes" id="UP000006057">
    <property type="component" value="Chromosome"/>
</dbReference>
<evidence type="ECO:0000313" key="2">
    <source>
        <dbReference type="EMBL" id="AFM17147.1"/>
    </source>
</evidence>
<dbReference type="KEGG" id="mcb:Mycch_2372"/>
<proteinExistence type="predicted"/>
<dbReference type="Pfam" id="PF02776">
    <property type="entry name" value="TPP_enzyme_N"/>
    <property type="match status" value="1"/>
</dbReference>
<dbReference type="PATRIC" id="fig|710421.3.peg.2369"/>